<dbReference type="Pfam" id="PF01551">
    <property type="entry name" value="Peptidase_M23"/>
    <property type="match status" value="1"/>
</dbReference>
<feature type="domain" description="M23ase beta-sheet core" evidence="1">
    <location>
        <begin position="151"/>
        <end position="249"/>
    </location>
</feature>
<accession>A0A2N3VJ93</accession>
<keyword evidence="3" id="KW-1185">Reference proteome</keyword>
<sequence>MRREGYGLATFITMFVTNPLSARVSDAFAGRWGGVVAGAVALSALVGTSVATFSEPESPAPTTTIAAEATEAINSGQSPYRFTAYTPAEAQGPQGQVPASAPIPWEEHREAVGLELPQLPFIAPPPPPRPQSVRPVNGRLTSYYGARWGAAHNGIDFGDPIGAPVFAVTDGTVIEAGPASGFGLWVRVQQDDGTIGVFGHVNEILVQVGQHVNAGDTIATVGNRGNSTGPHLHYEVHVPDGSLYGAPIDPHPWLAARGVDAGVAQD</sequence>
<dbReference type="InterPro" id="IPR011055">
    <property type="entry name" value="Dup_hybrid_motif"/>
</dbReference>
<dbReference type="Proteomes" id="UP000233766">
    <property type="component" value="Unassembled WGS sequence"/>
</dbReference>
<evidence type="ECO:0000259" key="1">
    <source>
        <dbReference type="Pfam" id="PF01551"/>
    </source>
</evidence>
<dbReference type="PANTHER" id="PTHR21666:SF270">
    <property type="entry name" value="MUREIN HYDROLASE ACTIVATOR ENVC"/>
    <property type="match status" value="1"/>
</dbReference>
<dbReference type="AlphaFoldDB" id="A0A2N3VJ93"/>
<dbReference type="PANTHER" id="PTHR21666">
    <property type="entry name" value="PEPTIDASE-RELATED"/>
    <property type="match status" value="1"/>
</dbReference>
<dbReference type="EMBL" id="PJMW01000002">
    <property type="protein sequence ID" value="PKV81718.1"/>
    <property type="molecule type" value="Genomic_DNA"/>
</dbReference>
<protein>
    <submittedName>
        <fullName evidence="2">Peptidase M23-like protein</fullName>
    </submittedName>
</protein>
<comment type="caution">
    <text evidence="2">The sequence shown here is derived from an EMBL/GenBank/DDBJ whole genome shotgun (WGS) entry which is preliminary data.</text>
</comment>
<reference evidence="2 3" key="1">
    <citation type="submission" date="2017-12" db="EMBL/GenBank/DDBJ databases">
        <title>Sequencing the genomes of 1000 Actinobacteria strains.</title>
        <authorList>
            <person name="Klenk H.-P."/>
        </authorList>
    </citation>
    <scope>NUCLEOTIDE SEQUENCE [LARGE SCALE GENOMIC DNA]</scope>
    <source>
        <strain evidence="2 3">DSM 44489</strain>
    </source>
</reference>
<dbReference type="InterPro" id="IPR050570">
    <property type="entry name" value="Cell_wall_metabolism_enzyme"/>
</dbReference>
<dbReference type="SUPFAM" id="SSF51261">
    <property type="entry name" value="Duplicated hybrid motif"/>
    <property type="match status" value="1"/>
</dbReference>
<organism evidence="2 3">
    <name type="scientific">Nocardia fluminea</name>
    <dbReference type="NCBI Taxonomy" id="134984"/>
    <lineage>
        <taxon>Bacteria</taxon>
        <taxon>Bacillati</taxon>
        <taxon>Actinomycetota</taxon>
        <taxon>Actinomycetes</taxon>
        <taxon>Mycobacteriales</taxon>
        <taxon>Nocardiaceae</taxon>
        <taxon>Nocardia</taxon>
    </lineage>
</organism>
<dbReference type="Gene3D" id="2.70.70.10">
    <property type="entry name" value="Glucose Permease (Domain IIA)"/>
    <property type="match status" value="1"/>
</dbReference>
<evidence type="ECO:0000313" key="3">
    <source>
        <dbReference type="Proteomes" id="UP000233766"/>
    </source>
</evidence>
<dbReference type="InterPro" id="IPR016047">
    <property type="entry name" value="M23ase_b-sheet_dom"/>
</dbReference>
<dbReference type="GO" id="GO:0004222">
    <property type="term" value="F:metalloendopeptidase activity"/>
    <property type="evidence" value="ECO:0007669"/>
    <property type="project" value="TreeGrafter"/>
</dbReference>
<name>A0A2N3VJ93_9NOCA</name>
<proteinExistence type="predicted"/>
<evidence type="ECO:0000313" key="2">
    <source>
        <dbReference type="EMBL" id="PKV81718.1"/>
    </source>
</evidence>
<gene>
    <name evidence="2" type="ORF">ATK86_6189</name>
</gene>
<dbReference type="CDD" id="cd12797">
    <property type="entry name" value="M23_peptidase"/>
    <property type="match status" value="1"/>
</dbReference>